<evidence type="ECO:0000313" key="3">
    <source>
        <dbReference type="Proteomes" id="UP000002038"/>
    </source>
</evidence>
<sequence length="102" mass="12028">MVQLGVWMVALCKRLEGPMKNPEKLEAPLKPMPCLKIEGLDWKAYWCFVGDKGETMLYGPQHLVSTMSMKGMYQIFMALRETAKYGRDDHWPWFRETILWEN</sequence>
<dbReference type="VEuPathDB" id="FungiDB:BDBG_08116"/>
<dbReference type="RefSeq" id="XP_002621493.1">
    <property type="nucleotide sequence ID" value="XM_002621447.2"/>
</dbReference>
<dbReference type="AlphaFoldDB" id="A0A179V076"/>
<keyword evidence="3" id="KW-1185">Reference proteome</keyword>
<evidence type="ECO:0000313" key="2">
    <source>
        <dbReference type="EMBL" id="OAT12818.1"/>
    </source>
</evidence>
<dbReference type="InterPro" id="IPR046797">
    <property type="entry name" value="PDDEXK_12"/>
</dbReference>
<dbReference type="OrthoDB" id="4161186at2759"/>
<gene>
    <name evidence="2" type="ORF">BDBG_08116</name>
</gene>
<accession>A0A179V076</accession>
<dbReference type="EMBL" id="GG657469">
    <property type="protein sequence ID" value="OAT12818.1"/>
    <property type="molecule type" value="Genomic_DNA"/>
</dbReference>
<organism evidence="2 3">
    <name type="scientific">Blastomyces gilchristii (strain SLH14081)</name>
    <name type="common">Blastomyces dermatitidis</name>
    <dbReference type="NCBI Taxonomy" id="559298"/>
    <lineage>
        <taxon>Eukaryota</taxon>
        <taxon>Fungi</taxon>
        <taxon>Dikarya</taxon>
        <taxon>Ascomycota</taxon>
        <taxon>Pezizomycotina</taxon>
        <taxon>Eurotiomycetes</taxon>
        <taxon>Eurotiomycetidae</taxon>
        <taxon>Onygenales</taxon>
        <taxon>Ajellomycetaceae</taxon>
        <taxon>Blastomyces</taxon>
    </lineage>
</organism>
<dbReference type="Proteomes" id="UP000002038">
    <property type="component" value="Unassembled WGS sequence"/>
</dbReference>
<proteinExistence type="predicted"/>
<dbReference type="Pfam" id="PF20516">
    <property type="entry name" value="PDDEXK_12"/>
    <property type="match status" value="1"/>
</dbReference>
<feature type="domain" description="PD-(D/E)XK nuclease-like" evidence="1">
    <location>
        <begin position="2"/>
        <end position="91"/>
    </location>
</feature>
<dbReference type="GeneID" id="8501984"/>
<reference evidence="3" key="1">
    <citation type="journal article" date="2015" name="PLoS Genet.">
        <title>The dynamic genome and transcriptome of the human fungal pathogen Blastomyces and close relative Emmonsia.</title>
        <authorList>
            <person name="Munoz J.F."/>
            <person name="Gauthier G.M."/>
            <person name="Desjardins C.A."/>
            <person name="Gallo J.E."/>
            <person name="Holder J."/>
            <person name="Sullivan T.D."/>
            <person name="Marty A.J."/>
            <person name="Carmen J.C."/>
            <person name="Chen Z."/>
            <person name="Ding L."/>
            <person name="Gujja S."/>
            <person name="Magrini V."/>
            <person name="Misas E."/>
            <person name="Mitreva M."/>
            <person name="Priest M."/>
            <person name="Saif S."/>
            <person name="Whiston E.A."/>
            <person name="Young S."/>
            <person name="Zeng Q."/>
            <person name="Goldman W.E."/>
            <person name="Mardis E.R."/>
            <person name="Taylor J.W."/>
            <person name="McEwen J.G."/>
            <person name="Clay O.K."/>
            <person name="Klein B.S."/>
            <person name="Cuomo C.A."/>
        </authorList>
    </citation>
    <scope>NUCLEOTIDE SEQUENCE [LARGE SCALE GENOMIC DNA]</scope>
    <source>
        <strain evidence="3">SLH14081</strain>
    </source>
</reference>
<protein>
    <recommendedName>
        <fullName evidence="1">PD-(D/E)XK nuclease-like domain-containing protein</fullName>
    </recommendedName>
</protein>
<dbReference type="KEGG" id="bgh:BDBG_08116"/>
<evidence type="ECO:0000259" key="1">
    <source>
        <dbReference type="Pfam" id="PF20516"/>
    </source>
</evidence>
<name>A0A179V076_BLAGS</name>